<keyword evidence="3" id="KW-0862">Zinc</keyword>
<keyword evidence="1" id="KW-0479">Metal-binding</keyword>
<dbReference type="GeneID" id="110796400"/>
<keyword evidence="2 4" id="KW-0863">Zinc-finger</keyword>
<gene>
    <name evidence="7" type="primary">LOC110796400</name>
</gene>
<dbReference type="RefSeq" id="XP_021857150.1">
    <property type="nucleotide sequence ID" value="XM_022001458.1"/>
</dbReference>
<feature type="domain" description="SWIM-type" evidence="5">
    <location>
        <begin position="123"/>
        <end position="155"/>
    </location>
</feature>
<dbReference type="SMART" id="SM00575">
    <property type="entry name" value="ZnF_PMZ"/>
    <property type="match status" value="1"/>
</dbReference>
<evidence type="ECO:0000259" key="5">
    <source>
        <dbReference type="PROSITE" id="PS50966"/>
    </source>
</evidence>
<protein>
    <recommendedName>
        <fullName evidence="5">SWIM-type domain-containing protein</fullName>
    </recommendedName>
</protein>
<accession>A0A9R0IZ95</accession>
<dbReference type="GO" id="GO:0008270">
    <property type="term" value="F:zinc ion binding"/>
    <property type="evidence" value="ECO:0007669"/>
    <property type="project" value="UniProtKB-KW"/>
</dbReference>
<sequence>MAEIKELNSKAFDYLDAIPITHWSRHEFSFRGKPGMLLNNCCESFNNVLKDAREKPILSLMEWIKRYTMKRCCAKRERLKLFDGLIMPSVVKMTEREQKEFSSMRLIQVDFHEFEVDYDGDTFVVNMKTKTCGCYRWTLMGIPCWHLLACIAQKRLNYEDFVHSAYYVKTYAATYAPHFLRETVVQITPATTAASTIQSYACKAFTEKRKKEFGEKKKGKQVKRARKQNTCGRCGGLRHNKKNC</sequence>
<evidence type="ECO:0000256" key="4">
    <source>
        <dbReference type="PROSITE-ProRule" id="PRU00325"/>
    </source>
</evidence>
<reference evidence="7" key="2">
    <citation type="submission" date="2025-08" db="UniProtKB">
        <authorList>
            <consortium name="RefSeq"/>
        </authorList>
    </citation>
    <scope>IDENTIFICATION</scope>
    <source>
        <tissue evidence="7">Leaf</tissue>
    </source>
</reference>
<proteinExistence type="predicted"/>
<dbReference type="InterPro" id="IPR007527">
    <property type="entry name" value="Znf_SWIM"/>
</dbReference>
<evidence type="ECO:0000256" key="2">
    <source>
        <dbReference type="ARBA" id="ARBA00022771"/>
    </source>
</evidence>
<dbReference type="Proteomes" id="UP000813463">
    <property type="component" value="Chromosome 4"/>
</dbReference>
<evidence type="ECO:0000313" key="7">
    <source>
        <dbReference type="RefSeq" id="XP_021857150.1"/>
    </source>
</evidence>
<dbReference type="InterPro" id="IPR006564">
    <property type="entry name" value="Znf_PMZ"/>
</dbReference>
<evidence type="ECO:0000313" key="6">
    <source>
        <dbReference type="Proteomes" id="UP000813463"/>
    </source>
</evidence>
<dbReference type="KEGG" id="soe:110796400"/>
<dbReference type="PANTHER" id="PTHR31973:SF187">
    <property type="entry name" value="MUTATOR TRANSPOSASE MUDRA PROTEIN"/>
    <property type="match status" value="1"/>
</dbReference>
<evidence type="ECO:0000256" key="1">
    <source>
        <dbReference type="ARBA" id="ARBA00022723"/>
    </source>
</evidence>
<organism evidence="6 7">
    <name type="scientific">Spinacia oleracea</name>
    <name type="common">Spinach</name>
    <dbReference type="NCBI Taxonomy" id="3562"/>
    <lineage>
        <taxon>Eukaryota</taxon>
        <taxon>Viridiplantae</taxon>
        <taxon>Streptophyta</taxon>
        <taxon>Embryophyta</taxon>
        <taxon>Tracheophyta</taxon>
        <taxon>Spermatophyta</taxon>
        <taxon>Magnoliopsida</taxon>
        <taxon>eudicotyledons</taxon>
        <taxon>Gunneridae</taxon>
        <taxon>Pentapetalae</taxon>
        <taxon>Caryophyllales</taxon>
        <taxon>Chenopodiaceae</taxon>
        <taxon>Chenopodioideae</taxon>
        <taxon>Anserineae</taxon>
        <taxon>Spinacia</taxon>
    </lineage>
</organism>
<reference evidence="6" key="1">
    <citation type="journal article" date="2021" name="Nat. Commun.">
        <title>Genomic analyses provide insights into spinach domestication and the genetic basis of agronomic traits.</title>
        <authorList>
            <person name="Cai X."/>
            <person name="Sun X."/>
            <person name="Xu C."/>
            <person name="Sun H."/>
            <person name="Wang X."/>
            <person name="Ge C."/>
            <person name="Zhang Z."/>
            <person name="Wang Q."/>
            <person name="Fei Z."/>
            <person name="Jiao C."/>
            <person name="Wang Q."/>
        </authorList>
    </citation>
    <scope>NUCLEOTIDE SEQUENCE [LARGE SCALE GENOMIC DNA]</scope>
    <source>
        <strain evidence="6">cv. Varoflay</strain>
    </source>
</reference>
<dbReference type="AlphaFoldDB" id="A0A9R0IZ95"/>
<name>A0A9R0IZ95_SPIOL</name>
<keyword evidence="6" id="KW-1185">Reference proteome</keyword>
<dbReference type="PROSITE" id="PS50966">
    <property type="entry name" value="ZF_SWIM"/>
    <property type="match status" value="1"/>
</dbReference>
<evidence type="ECO:0000256" key="3">
    <source>
        <dbReference type="ARBA" id="ARBA00022833"/>
    </source>
</evidence>
<dbReference type="PANTHER" id="PTHR31973">
    <property type="entry name" value="POLYPROTEIN, PUTATIVE-RELATED"/>
    <property type="match status" value="1"/>
</dbReference>
<dbReference type="Pfam" id="PF04434">
    <property type="entry name" value="SWIM"/>
    <property type="match status" value="1"/>
</dbReference>
<dbReference type="OrthoDB" id="1744165at2759"/>